<evidence type="ECO:0008006" key="4">
    <source>
        <dbReference type="Google" id="ProtNLM"/>
    </source>
</evidence>
<sequence length="447" mass="50410">MDKNSKVLLGTIVILVVIVLGANWYLGNIVEDRLTESLELELKKGDIPFDVEYSRVVATPLLSQVTYHQIMIKDKDYNNGFISIDKMVVKLPYQDSFMLAKEDKLKELHGLVAKIDNLKVEDSLEDLSIGFEQLSIDYKGQLPLKRLEDDFNPLLQDKQAIAISFSGFNVELPDNIREKLSSAELENKLTKIDEFIFDFDYNPAKKEVKLNNYKVDSPLFFAEASEVVHYNGNSLEDLEITDISGEGTFEFKGDGVEFGNPETTGRYTLGNITTDSKFNSSHRQKLIRDDMTNPKAVWVESIKNIGDGEYNFTLEGFKAEFAGRLKEQLSYNPLVFMGGIDLSNLALDELTVDYKVDNNNINISNAKLNSSILDMEVAGNFDINREKFSESSITTLTLRVAQLNDNLAELVSMLEMRMGQKLPRDGEDILLNLNGTFANPKIEGMDI</sequence>
<name>A0A285FGM3_9FIRM</name>
<keyword evidence="1" id="KW-0472">Membrane</keyword>
<keyword evidence="1" id="KW-0812">Transmembrane</keyword>
<dbReference type="Proteomes" id="UP000219573">
    <property type="component" value="Unassembled WGS sequence"/>
</dbReference>
<gene>
    <name evidence="2" type="ORF">SAMN06265827_10259</name>
</gene>
<evidence type="ECO:0000256" key="1">
    <source>
        <dbReference type="SAM" id="Phobius"/>
    </source>
</evidence>
<dbReference type="AlphaFoldDB" id="A0A285FGM3"/>
<organism evidence="2 3">
    <name type="scientific">Orenia metallireducens</name>
    <dbReference type="NCBI Taxonomy" id="1413210"/>
    <lineage>
        <taxon>Bacteria</taxon>
        <taxon>Bacillati</taxon>
        <taxon>Bacillota</taxon>
        <taxon>Clostridia</taxon>
        <taxon>Halanaerobiales</taxon>
        <taxon>Halobacteroidaceae</taxon>
        <taxon>Orenia</taxon>
    </lineage>
</organism>
<evidence type="ECO:0000313" key="3">
    <source>
        <dbReference type="Proteomes" id="UP000219573"/>
    </source>
</evidence>
<evidence type="ECO:0000313" key="2">
    <source>
        <dbReference type="EMBL" id="SNY10442.1"/>
    </source>
</evidence>
<reference evidence="3" key="1">
    <citation type="submission" date="2017-09" db="EMBL/GenBank/DDBJ databases">
        <authorList>
            <person name="Varghese N."/>
            <person name="Submissions S."/>
        </authorList>
    </citation>
    <scope>NUCLEOTIDE SEQUENCE [LARGE SCALE GENOMIC DNA]</scope>
    <source>
        <strain evidence="3">MSL47</strain>
    </source>
</reference>
<dbReference type="OrthoDB" id="2112756at2"/>
<keyword evidence="3" id="KW-1185">Reference proteome</keyword>
<accession>A0A285FGM3</accession>
<dbReference type="RefSeq" id="WP_097016338.1">
    <property type="nucleotide sequence ID" value="NZ_OBDZ01000002.1"/>
</dbReference>
<keyword evidence="1" id="KW-1133">Transmembrane helix</keyword>
<feature type="transmembrane region" description="Helical" evidence="1">
    <location>
        <begin position="7"/>
        <end position="26"/>
    </location>
</feature>
<protein>
    <recommendedName>
        <fullName evidence="4">DUF945 domain-containing protein</fullName>
    </recommendedName>
</protein>
<proteinExistence type="predicted"/>
<dbReference type="EMBL" id="OBDZ01000002">
    <property type="protein sequence ID" value="SNY10442.1"/>
    <property type="molecule type" value="Genomic_DNA"/>
</dbReference>